<sequence>MMSARKPAEDCSLSRKEKINKINKINRCTLTSESGDCRRQSTMFIPESTSDTYATLSDIDCHRWIAKILTYSFLYPTFILPIKRHIQLDSETSANKSRSDRFNFSFLNCSNILNLKPSDRADSIKLEKIPNLSLSSANKNGSKNPLLSVSILVASKDVNKNVSDGIHTNFDLDDNSTKNRQNSDLNLDRSTNNFLEQNPIRYWSSATLTDGSVSSFRSYPSISTISRSPSKSWKFCLVMFLFLAITFRYLIALASILINLKRKRNFPITHCPLIVATLESIISMITVIVTYYRRSSLEEIIILAASFLRPSTSLQRILLVQTTTIVYIIAHLFLLIITCISWFPSLTNAESSWNSFRNQKFLVLDSDATNSTNNPIEKTIKLDSTGSDLRFESDERFYESINDSKPIDDEWDDDRMMSEPFDSLTSSSESFSREVFRSSRSYPSDWEADSNNVVSNDANENEWKAPETSVKKKRQSLHSSLNESRLIFYFDFITNLICVYSLILMKSLHLSLSLLILVKCWQFHSEFSNKNHANKAIVVRRQNSDRYFNSFDKSEKERILTLAKILAKNINSYFRLTSGLLSLWITLDVLIEIITHQFYSCELVVENRFEKFVHKISTIVYIFDLTILIIVYVTLRSINNYFLDPLIKPTKDLKSNRHQ</sequence>
<reference evidence="4" key="3">
    <citation type="submission" date="2022-06" db="UniProtKB">
        <authorList>
            <consortium name="EnsemblMetazoa"/>
        </authorList>
    </citation>
    <scope>IDENTIFICATION</scope>
</reference>
<accession>A0A834RFE8</accession>
<feature type="transmembrane region" description="Helical" evidence="2">
    <location>
        <begin position="573"/>
        <end position="599"/>
    </location>
</feature>
<feature type="compositionally biased region" description="Polar residues" evidence="1">
    <location>
        <begin position="449"/>
        <end position="458"/>
    </location>
</feature>
<keyword evidence="2" id="KW-0812">Transmembrane</keyword>
<dbReference type="EnsemblMetazoa" id="SSS_6486s_mrna">
    <property type="protein sequence ID" value="KAF7496225.1"/>
    <property type="gene ID" value="SSS_6486"/>
</dbReference>
<evidence type="ECO:0000256" key="2">
    <source>
        <dbReference type="SAM" id="Phobius"/>
    </source>
</evidence>
<keyword evidence="2" id="KW-0472">Membrane</keyword>
<proteinExistence type="predicted"/>
<feature type="transmembrane region" description="Helical" evidence="2">
    <location>
        <begin position="272"/>
        <end position="292"/>
    </location>
</feature>
<protein>
    <submittedName>
        <fullName evidence="3 4">Uncharacterized protein</fullName>
    </submittedName>
</protein>
<feature type="region of interest" description="Disordered" evidence="1">
    <location>
        <begin position="442"/>
        <end position="469"/>
    </location>
</feature>
<organism evidence="3">
    <name type="scientific">Sarcoptes scabiei</name>
    <name type="common">Itch mite</name>
    <name type="synonym">Acarus scabiei</name>
    <dbReference type="NCBI Taxonomy" id="52283"/>
    <lineage>
        <taxon>Eukaryota</taxon>
        <taxon>Metazoa</taxon>
        <taxon>Ecdysozoa</taxon>
        <taxon>Arthropoda</taxon>
        <taxon>Chelicerata</taxon>
        <taxon>Arachnida</taxon>
        <taxon>Acari</taxon>
        <taxon>Acariformes</taxon>
        <taxon>Sarcoptiformes</taxon>
        <taxon>Astigmata</taxon>
        <taxon>Psoroptidia</taxon>
        <taxon>Sarcoptoidea</taxon>
        <taxon>Sarcoptidae</taxon>
        <taxon>Sarcoptinae</taxon>
        <taxon>Sarcoptes</taxon>
    </lineage>
</organism>
<reference evidence="3" key="2">
    <citation type="submission" date="2020-01" db="EMBL/GenBank/DDBJ databases">
        <authorList>
            <person name="Korhonen P.K.K."/>
            <person name="Guangxu M.G."/>
            <person name="Wang T.W."/>
            <person name="Stroehlein A.J.S."/>
            <person name="Young N.D."/>
            <person name="Ang C.-S.A."/>
            <person name="Fernando D.W.F."/>
            <person name="Lu H.L."/>
            <person name="Taylor S.T."/>
            <person name="Ehtesham M.E.M."/>
            <person name="Najaraj S.H.N."/>
            <person name="Harsha G.H.G."/>
            <person name="Madugundu A.M."/>
            <person name="Renuse S.R."/>
            <person name="Holt D.H."/>
            <person name="Pandey A.P."/>
            <person name="Papenfuss A.P."/>
            <person name="Gasser R.B.G."/>
            <person name="Fischer K.F."/>
        </authorList>
    </citation>
    <scope>NUCLEOTIDE SEQUENCE</scope>
    <source>
        <strain evidence="3">SSS_KF_BRIS2020</strain>
    </source>
</reference>
<dbReference type="EMBL" id="WVUK01000016">
    <property type="protein sequence ID" value="KAF7496225.1"/>
    <property type="molecule type" value="Genomic_DNA"/>
</dbReference>
<dbReference type="OrthoDB" id="10555629at2759"/>
<feature type="transmembrane region" description="Helical" evidence="2">
    <location>
        <begin position="619"/>
        <end position="638"/>
    </location>
</feature>
<keyword evidence="2" id="KW-1133">Transmembrane helix</keyword>
<evidence type="ECO:0000313" key="4">
    <source>
        <dbReference type="EnsemblMetazoa" id="KAF7496225.1"/>
    </source>
</evidence>
<reference evidence="5" key="1">
    <citation type="journal article" date="2020" name="PLoS Negl. Trop. Dis.">
        <title>High-quality nuclear genome for Sarcoptes scabiei-A critical resource for a neglected parasite.</title>
        <authorList>
            <person name="Korhonen P.K."/>
            <person name="Gasser R.B."/>
            <person name="Ma G."/>
            <person name="Wang T."/>
            <person name="Stroehlein A.J."/>
            <person name="Young N.D."/>
            <person name="Ang C.S."/>
            <person name="Fernando D.D."/>
            <person name="Lu H.C."/>
            <person name="Taylor S."/>
            <person name="Reynolds S.L."/>
            <person name="Mofiz E."/>
            <person name="Najaraj S.H."/>
            <person name="Gowda H."/>
            <person name="Madugundu A."/>
            <person name="Renuse S."/>
            <person name="Holt D."/>
            <person name="Pandey A."/>
            <person name="Papenfuss A.T."/>
            <person name="Fischer K."/>
        </authorList>
    </citation>
    <scope>NUCLEOTIDE SEQUENCE [LARGE SCALE GENOMIC DNA]</scope>
</reference>
<keyword evidence="5" id="KW-1185">Reference proteome</keyword>
<dbReference type="AlphaFoldDB" id="A0A834RFE8"/>
<name>A0A834RFE8_SARSC</name>
<dbReference type="Proteomes" id="UP000070412">
    <property type="component" value="Unassembled WGS sequence"/>
</dbReference>
<feature type="transmembrane region" description="Helical" evidence="2">
    <location>
        <begin position="317"/>
        <end position="343"/>
    </location>
</feature>
<evidence type="ECO:0000313" key="5">
    <source>
        <dbReference type="Proteomes" id="UP000070412"/>
    </source>
</evidence>
<evidence type="ECO:0000256" key="1">
    <source>
        <dbReference type="SAM" id="MobiDB-lite"/>
    </source>
</evidence>
<feature type="transmembrane region" description="Helical" evidence="2">
    <location>
        <begin position="235"/>
        <end position="260"/>
    </location>
</feature>
<gene>
    <name evidence="3" type="ORF">SSS_6486</name>
</gene>
<evidence type="ECO:0000313" key="3">
    <source>
        <dbReference type="EMBL" id="KAF7496225.1"/>
    </source>
</evidence>